<feature type="compositionally biased region" description="Basic and acidic residues" evidence="1">
    <location>
        <begin position="25"/>
        <end position="46"/>
    </location>
</feature>
<dbReference type="STRING" id="4615.A0A199UH97"/>
<dbReference type="AlphaFoldDB" id="A0A199UH97"/>
<feature type="region of interest" description="Disordered" evidence="1">
    <location>
        <begin position="1"/>
        <end position="52"/>
    </location>
</feature>
<dbReference type="PANTHER" id="PTHR35498:SF1">
    <property type="entry name" value="LOW PSII ACCUMULATION-LIKE PROTEIN"/>
    <property type="match status" value="1"/>
</dbReference>
<keyword evidence="2" id="KW-0472">Membrane</keyword>
<reference evidence="3 4" key="1">
    <citation type="journal article" date="2016" name="DNA Res.">
        <title>The draft genome of MD-2 pineapple using hybrid error correction of long reads.</title>
        <authorList>
            <person name="Redwan R.M."/>
            <person name="Saidin A."/>
            <person name="Kumar S.V."/>
        </authorList>
    </citation>
    <scope>NUCLEOTIDE SEQUENCE [LARGE SCALE GENOMIC DNA]</scope>
    <source>
        <strain evidence="4">cv. MD2</strain>
        <tissue evidence="3">Leaf</tissue>
    </source>
</reference>
<evidence type="ECO:0000313" key="4">
    <source>
        <dbReference type="Proteomes" id="UP000092600"/>
    </source>
</evidence>
<feature type="compositionally biased region" description="Low complexity" evidence="1">
    <location>
        <begin position="91"/>
        <end position="110"/>
    </location>
</feature>
<gene>
    <name evidence="3" type="ORF">ACMD2_14622</name>
</gene>
<evidence type="ECO:0000256" key="2">
    <source>
        <dbReference type="SAM" id="Phobius"/>
    </source>
</evidence>
<feature type="transmembrane region" description="Helical" evidence="2">
    <location>
        <begin position="157"/>
        <end position="175"/>
    </location>
</feature>
<accession>A0A199UH97</accession>
<feature type="compositionally biased region" description="Polar residues" evidence="1">
    <location>
        <begin position="7"/>
        <end position="20"/>
    </location>
</feature>
<evidence type="ECO:0000313" key="3">
    <source>
        <dbReference type="EMBL" id="OAY64252.1"/>
    </source>
</evidence>
<comment type="caution">
    <text evidence="3">The sequence shown here is derived from an EMBL/GenBank/DDBJ whole genome shotgun (WGS) entry which is preliminary data.</text>
</comment>
<dbReference type="Proteomes" id="UP000092600">
    <property type="component" value="Unassembled WGS sequence"/>
</dbReference>
<feature type="transmembrane region" description="Helical" evidence="2">
    <location>
        <begin position="195"/>
        <end position="213"/>
    </location>
</feature>
<dbReference type="InterPro" id="IPR021883">
    <property type="entry name" value="LPA1-like"/>
</dbReference>
<dbReference type="PANTHER" id="PTHR35498">
    <property type="entry name" value="PROTEIN LOW PSII ACCUMULATION 1, CHLOROPLASTIC"/>
    <property type="match status" value="1"/>
</dbReference>
<protein>
    <submittedName>
        <fullName evidence="3">Protein LOW PSII ACCUMULATION 1, chloroplastic</fullName>
    </submittedName>
</protein>
<dbReference type="EMBL" id="LSRQ01008109">
    <property type="protein sequence ID" value="OAY64252.1"/>
    <property type="molecule type" value="Genomic_DNA"/>
</dbReference>
<name>A0A199UH97_ANACO</name>
<sequence>MPRSTRHVVNQVQGTISSDPTRGLCVREPRKSDRAREREREREGREKPRKSTAMVVVAVTLSSSSSLLISSLLISSLLISLPPKSLLLRSESLNPSSSSPSSSSSSSSSSSRRRRRCGGIRCSAANRPSSSSSTSNEISSSAKIRSEVLSPFRSVRMFFYLAFIASGALGGLIALTRILPGLANSSKAAVLPETLEGLAIDVGAVLLFTFLYTRENKAKEAQLAKLSREESLSKLKLRLNEKKIISVSDLRGKARLVILAGPASFLADCFKRSKPFTDALIERGVLVVPFSVDGSAPTFEFDDEEMVEEKKKRLWQLTPTLTNEWAKWIDEQKRLANVANDSPVYLSLRMDGRVRGSGVGYPPWNAFVAQLPPVKGIWSGLLDGMDGRVL</sequence>
<keyword evidence="2" id="KW-0812">Transmembrane</keyword>
<feature type="compositionally biased region" description="Low complexity" evidence="1">
    <location>
        <begin position="129"/>
        <end position="138"/>
    </location>
</feature>
<proteinExistence type="predicted"/>
<dbReference type="Pfam" id="PF11998">
    <property type="entry name" value="DUF3493"/>
    <property type="match status" value="1"/>
</dbReference>
<evidence type="ECO:0000256" key="1">
    <source>
        <dbReference type="SAM" id="MobiDB-lite"/>
    </source>
</evidence>
<organism evidence="3 4">
    <name type="scientific">Ananas comosus</name>
    <name type="common">Pineapple</name>
    <name type="synonym">Ananas ananas</name>
    <dbReference type="NCBI Taxonomy" id="4615"/>
    <lineage>
        <taxon>Eukaryota</taxon>
        <taxon>Viridiplantae</taxon>
        <taxon>Streptophyta</taxon>
        <taxon>Embryophyta</taxon>
        <taxon>Tracheophyta</taxon>
        <taxon>Spermatophyta</taxon>
        <taxon>Magnoliopsida</taxon>
        <taxon>Liliopsida</taxon>
        <taxon>Poales</taxon>
        <taxon>Bromeliaceae</taxon>
        <taxon>Bromelioideae</taxon>
        <taxon>Ananas</taxon>
    </lineage>
</organism>
<keyword evidence="2" id="KW-1133">Transmembrane helix</keyword>
<feature type="region of interest" description="Disordered" evidence="1">
    <location>
        <begin position="91"/>
        <end position="138"/>
    </location>
</feature>